<evidence type="ECO:0000256" key="1">
    <source>
        <dbReference type="SAM" id="MobiDB-lite"/>
    </source>
</evidence>
<protein>
    <submittedName>
        <fullName evidence="2">Uncharacterized protein</fullName>
    </submittedName>
</protein>
<sequence>MEWSDFYTVVEKFPAVASLAVLKPETQVLSITAKMTTQIEQLPFAMRLFREFSQGTMLAKVYLGQSDYVYPALVKALESEDESARSLVIMDLENLLFLSTVSKLRFVKEGGIKALLDIIVSDSDQLHTRYALGALQNLLDNFPEGVQAAIDVDSIPILESKRNPDDLFDRAGDALSIIESQKDAPLVDRIEFTPEAYAELGKKLPDPAVLERLTKNFESSMDEKQLGIAAGLTSALNALLVIDGQGWQGFKVIQRAAEQCGLPELIKPLMENDDEPIQELSRAVMNVIVEKCDDELQKPDQDGDSNGDGNGEQETSGNEENSENEDT</sequence>
<evidence type="ECO:0000313" key="2">
    <source>
        <dbReference type="EMBL" id="CEL57408.1"/>
    </source>
</evidence>
<dbReference type="Proteomes" id="UP000059188">
    <property type="component" value="Unassembled WGS sequence"/>
</dbReference>
<dbReference type="Gene3D" id="1.25.10.10">
    <property type="entry name" value="Leucine-rich Repeat Variant"/>
    <property type="match status" value="1"/>
</dbReference>
<feature type="compositionally biased region" description="Basic and acidic residues" evidence="1">
    <location>
        <begin position="292"/>
        <end position="301"/>
    </location>
</feature>
<dbReference type="InterPro" id="IPR016024">
    <property type="entry name" value="ARM-type_fold"/>
</dbReference>
<evidence type="ECO:0000313" key="3">
    <source>
        <dbReference type="Proteomes" id="UP000059188"/>
    </source>
</evidence>
<keyword evidence="3" id="KW-1185">Reference proteome</keyword>
<name>A0A0B7FME9_THACB</name>
<reference evidence="2 3" key="1">
    <citation type="submission" date="2014-11" db="EMBL/GenBank/DDBJ databases">
        <authorList>
            <person name="Wibberg Daniel"/>
        </authorList>
    </citation>
    <scope>NUCLEOTIDE SEQUENCE [LARGE SCALE GENOMIC DNA]</scope>
    <source>
        <strain evidence="2">Rhizoctonia solani AG1-IB 7/3/14</strain>
    </source>
</reference>
<dbReference type="SUPFAM" id="SSF48371">
    <property type="entry name" value="ARM repeat"/>
    <property type="match status" value="1"/>
</dbReference>
<dbReference type="OrthoDB" id="3200527at2759"/>
<feature type="region of interest" description="Disordered" evidence="1">
    <location>
        <begin position="292"/>
        <end position="327"/>
    </location>
</feature>
<proteinExistence type="predicted"/>
<accession>A0A0B7FME9</accession>
<organism evidence="2 3">
    <name type="scientific">Thanatephorus cucumeris (strain AG1-IB / isolate 7/3/14)</name>
    <name type="common">Lettuce bottom rot fungus</name>
    <name type="synonym">Rhizoctonia solani</name>
    <dbReference type="NCBI Taxonomy" id="1108050"/>
    <lineage>
        <taxon>Eukaryota</taxon>
        <taxon>Fungi</taxon>
        <taxon>Dikarya</taxon>
        <taxon>Basidiomycota</taxon>
        <taxon>Agaricomycotina</taxon>
        <taxon>Agaricomycetes</taxon>
        <taxon>Cantharellales</taxon>
        <taxon>Ceratobasidiaceae</taxon>
        <taxon>Rhizoctonia</taxon>
        <taxon>Rhizoctonia solani AG-1</taxon>
    </lineage>
</organism>
<gene>
    <name evidence="2" type="ORF">RSOLAG1IB_02147</name>
</gene>
<dbReference type="EMBL" id="LN679102">
    <property type="protein sequence ID" value="CEL57408.1"/>
    <property type="molecule type" value="Genomic_DNA"/>
</dbReference>
<dbReference type="AlphaFoldDB" id="A0A0B7FME9"/>
<dbReference type="InterPro" id="IPR011989">
    <property type="entry name" value="ARM-like"/>
</dbReference>